<name>A0A9Q0N8E7_9DIPT</name>
<proteinExistence type="predicted"/>
<dbReference type="Proteomes" id="UP001151699">
    <property type="component" value="Chromosome A"/>
</dbReference>
<feature type="non-terminal residue" evidence="1">
    <location>
        <position position="1"/>
    </location>
</feature>
<dbReference type="EMBL" id="WJQU01000001">
    <property type="protein sequence ID" value="KAJ6645207.1"/>
    <property type="molecule type" value="Genomic_DNA"/>
</dbReference>
<keyword evidence="2" id="KW-1185">Reference proteome</keyword>
<reference evidence="1" key="1">
    <citation type="submission" date="2022-07" db="EMBL/GenBank/DDBJ databases">
        <authorList>
            <person name="Trinca V."/>
            <person name="Uliana J.V.C."/>
            <person name="Torres T.T."/>
            <person name="Ward R.J."/>
            <person name="Monesi N."/>
        </authorList>
    </citation>
    <scope>NUCLEOTIDE SEQUENCE</scope>
    <source>
        <strain evidence="1">HSMRA1968</strain>
        <tissue evidence="1">Whole embryos</tissue>
    </source>
</reference>
<accession>A0A9Q0N8E7</accession>
<gene>
    <name evidence="1" type="ORF">Bhyg_00410</name>
</gene>
<comment type="caution">
    <text evidence="1">The sequence shown here is derived from an EMBL/GenBank/DDBJ whole genome shotgun (WGS) entry which is preliminary data.</text>
</comment>
<evidence type="ECO:0000313" key="2">
    <source>
        <dbReference type="Proteomes" id="UP001151699"/>
    </source>
</evidence>
<dbReference type="AlphaFoldDB" id="A0A9Q0N8E7"/>
<organism evidence="1 2">
    <name type="scientific">Pseudolycoriella hygida</name>
    <dbReference type="NCBI Taxonomy" id="35572"/>
    <lineage>
        <taxon>Eukaryota</taxon>
        <taxon>Metazoa</taxon>
        <taxon>Ecdysozoa</taxon>
        <taxon>Arthropoda</taxon>
        <taxon>Hexapoda</taxon>
        <taxon>Insecta</taxon>
        <taxon>Pterygota</taxon>
        <taxon>Neoptera</taxon>
        <taxon>Endopterygota</taxon>
        <taxon>Diptera</taxon>
        <taxon>Nematocera</taxon>
        <taxon>Sciaroidea</taxon>
        <taxon>Sciaridae</taxon>
        <taxon>Pseudolycoriella</taxon>
    </lineage>
</organism>
<sequence length="94" mass="10912">RYVFSSKAIIATVRFSDFRFKITKLGQDKLNRFQIRSQGRDDSIAVIFSNLEEFSSKVLMRVSRELILPIRDWCKETDVNGVEDVVNECPLPVE</sequence>
<evidence type="ECO:0000313" key="1">
    <source>
        <dbReference type="EMBL" id="KAJ6645207.1"/>
    </source>
</evidence>
<protein>
    <submittedName>
        <fullName evidence="1">Uncharacterized protein</fullName>
    </submittedName>
</protein>